<dbReference type="SMART" id="SM00211">
    <property type="entry name" value="TY"/>
    <property type="match status" value="1"/>
</dbReference>
<keyword evidence="15" id="KW-1185">Reference proteome</keyword>
<feature type="chain" id="PRO_5019560015" description="Insulin-like growth factor-binding protein 1" evidence="11">
    <location>
        <begin position="28"/>
        <end position="279"/>
    </location>
</feature>
<evidence type="ECO:0000256" key="7">
    <source>
        <dbReference type="ARBA" id="ARBA00023183"/>
    </source>
</evidence>
<evidence type="ECO:0000259" key="13">
    <source>
        <dbReference type="PROSITE" id="PS51323"/>
    </source>
</evidence>
<dbReference type="FunFam" id="4.10.800.10:FF:000002">
    <property type="entry name" value="Insulin-like growth factor-binding protein 2"/>
    <property type="match status" value="1"/>
</dbReference>
<dbReference type="OrthoDB" id="9926277at2759"/>
<dbReference type="GO" id="GO:0031994">
    <property type="term" value="F:insulin-like growth factor I binding"/>
    <property type="evidence" value="ECO:0007669"/>
    <property type="project" value="TreeGrafter"/>
</dbReference>
<dbReference type="InterPro" id="IPR009030">
    <property type="entry name" value="Growth_fac_rcpt_cys_sf"/>
</dbReference>
<evidence type="ECO:0000313" key="15">
    <source>
        <dbReference type="Proteomes" id="UP000287033"/>
    </source>
</evidence>
<name>A0A401RWT1_CHIPU</name>
<dbReference type="InterPro" id="IPR022321">
    <property type="entry name" value="IGFBP_1-6_chordata"/>
</dbReference>
<comment type="caution">
    <text evidence="14">The sequence shown here is derived from an EMBL/GenBank/DDBJ whole genome shotgun (WGS) entry which is preliminary data.</text>
</comment>
<dbReference type="SUPFAM" id="SSF57610">
    <property type="entry name" value="Thyroglobulin type-1 domain"/>
    <property type="match status" value="1"/>
</dbReference>
<evidence type="ECO:0000256" key="9">
    <source>
        <dbReference type="PROSITE-ProRule" id="PRU00500"/>
    </source>
</evidence>
<dbReference type="PROSITE" id="PS00222">
    <property type="entry name" value="IGFBP_N_1"/>
    <property type="match status" value="1"/>
</dbReference>
<evidence type="ECO:0000256" key="3">
    <source>
        <dbReference type="ARBA" id="ARBA00022525"/>
    </source>
</evidence>
<dbReference type="FunFam" id="4.10.40.20:FF:000001">
    <property type="entry name" value="Insulin-like growth factor binding protein 5"/>
    <property type="match status" value="1"/>
</dbReference>
<dbReference type="InterPro" id="IPR022322">
    <property type="entry name" value="IGFBP1"/>
</dbReference>
<keyword evidence="5 11" id="KW-0732">Signal</keyword>
<dbReference type="CDD" id="cd00191">
    <property type="entry name" value="TY"/>
    <property type="match status" value="1"/>
</dbReference>
<dbReference type="Proteomes" id="UP000287033">
    <property type="component" value="Unassembled WGS sequence"/>
</dbReference>
<evidence type="ECO:0000256" key="8">
    <source>
        <dbReference type="ARBA" id="ARBA00049694"/>
    </source>
</evidence>
<dbReference type="Pfam" id="PF00219">
    <property type="entry name" value="IGFBP"/>
    <property type="match status" value="1"/>
</dbReference>
<dbReference type="InterPro" id="IPR036857">
    <property type="entry name" value="Thyroglobulin_1_sf"/>
</dbReference>
<dbReference type="PROSITE" id="PS00484">
    <property type="entry name" value="THYROGLOBULIN_1_1"/>
    <property type="match status" value="1"/>
</dbReference>
<feature type="signal peptide" evidence="11">
    <location>
        <begin position="1"/>
        <end position="27"/>
    </location>
</feature>
<evidence type="ECO:0000256" key="10">
    <source>
        <dbReference type="SAM" id="MobiDB-lite"/>
    </source>
</evidence>
<dbReference type="Gene3D" id="4.10.800.10">
    <property type="entry name" value="Thyroglobulin type-1"/>
    <property type="match status" value="1"/>
</dbReference>
<dbReference type="PRINTS" id="PR01976">
    <property type="entry name" value="IGFBPFAMILY"/>
</dbReference>
<reference evidence="14 15" key="1">
    <citation type="journal article" date="2018" name="Nat. Ecol. Evol.">
        <title>Shark genomes provide insights into elasmobranch evolution and the origin of vertebrates.</title>
        <authorList>
            <person name="Hara Y"/>
            <person name="Yamaguchi K"/>
            <person name="Onimaru K"/>
            <person name="Kadota M"/>
            <person name="Koyanagi M"/>
            <person name="Keeley SD"/>
            <person name="Tatsumi K"/>
            <person name="Tanaka K"/>
            <person name="Motone F"/>
            <person name="Kageyama Y"/>
            <person name="Nozu R"/>
            <person name="Adachi N"/>
            <person name="Nishimura O"/>
            <person name="Nakagawa R"/>
            <person name="Tanegashima C"/>
            <person name="Kiyatake I"/>
            <person name="Matsumoto R"/>
            <person name="Murakumo K"/>
            <person name="Nishida K"/>
            <person name="Terakita A"/>
            <person name="Kuratani S"/>
            <person name="Sato K"/>
            <person name="Hyodo S Kuraku.S."/>
        </authorList>
    </citation>
    <scope>NUCLEOTIDE SEQUENCE [LARGE SCALE GENOMIC DNA]</scope>
</reference>
<protein>
    <recommendedName>
        <fullName evidence="2">Insulin-like growth factor-binding protein 1</fullName>
    </recommendedName>
</protein>
<gene>
    <name evidence="14" type="ORF">chiPu_0000956</name>
</gene>
<sequence length="279" mass="31344">MCPLKYWSVLLAMFSPLMLEASGPIRCLPCTEERLAHCPPVDTTCTEELVREPGCGCCRICALSHGQPCGVYTARCGAGLRCYPQLEESKPLETLMQGRGICMELLEVERIQAIQAETQASDLETVNPSPGGTEGTQDRLGGTNFRFVPAPGHVIQDRLFETRNSADAQMGMRARTNYKPKPREQQGPCQEEMQRAIDRIILIQQHTNEELYRFHIPNCDKGGFYNLKQCESALDGQHGRCWCVFRWNGKRIPGSPEVRGDPQCHRHERHVTASAEQNN</sequence>
<evidence type="ECO:0000256" key="6">
    <source>
        <dbReference type="ARBA" id="ARBA00023157"/>
    </source>
</evidence>
<dbReference type="PROSITE" id="PS51162">
    <property type="entry name" value="THYROGLOBULIN_1_2"/>
    <property type="match status" value="1"/>
</dbReference>
<dbReference type="GO" id="GO:0005615">
    <property type="term" value="C:extracellular space"/>
    <property type="evidence" value="ECO:0007669"/>
    <property type="project" value="TreeGrafter"/>
</dbReference>
<proteinExistence type="predicted"/>
<keyword evidence="3" id="KW-0964">Secreted</keyword>
<dbReference type="GO" id="GO:0031995">
    <property type="term" value="F:insulin-like growth factor II binding"/>
    <property type="evidence" value="ECO:0007669"/>
    <property type="project" value="TreeGrafter"/>
</dbReference>
<dbReference type="InterPro" id="IPR000867">
    <property type="entry name" value="IGFBP-like"/>
</dbReference>
<comment type="subunit">
    <text evidence="8">Binds equally well IGF1 and IGF2. Interacts with integrin ITGA5:ITGB1. Interacts with VHL; this interaction inhibits HIF1A degradation.</text>
</comment>
<dbReference type="PROSITE" id="PS51323">
    <property type="entry name" value="IGFBP_N_2"/>
    <property type="match status" value="1"/>
</dbReference>
<dbReference type="Gene3D" id="4.10.40.20">
    <property type="match status" value="1"/>
</dbReference>
<dbReference type="InterPro" id="IPR017891">
    <property type="entry name" value="Insulin_GF-bd_Cys-rich_CS"/>
</dbReference>
<dbReference type="InterPro" id="IPR000716">
    <property type="entry name" value="Thyroglobulin_1"/>
</dbReference>
<dbReference type="GO" id="GO:0043567">
    <property type="term" value="P:regulation of insulin-like growth factor receptor signaling pathway"/>
    <property type="evidence" value="ECO:0007669"/>
    <property type="project" value="TreeGrafter"/>
</dbReference>
<feature type="domain" description="Thyroglobulin type-1" evidence="12">
    <location>
        <begin position="186"/>
        <end position="264"/>
    </location>
</feature>
<dbReference type="STRING" id="137246.A0A401RWT1"/>
<dbReference type="Pfam" id="PF00086">
    <property type="entry name" value="Thyroglobulin_1"/>
    <property type="match status" value="1"/>
</dbReference>
<comment type="subcellular location">
    <subcellularLocation>
        <location evidence="1">Secreted</location>
    </subcellularLocation>
</comment>
<evidence type="ECO:0000256" key="1">
    <source>
        <dbReference type="ARBA" id="ARBA00004613"/>
    </source>
</evidence>
<feature type="domain" description="IGFBP N-terminal" evidence="13">
    <location>
        <begin position="23"/>
        <end position="105"/>
    </location>
</feature>
<dbReference type="PRINTS" id="PR01977">
    <property type="entry name" value="IGFBPFAMILY1"/>
</dbReference>
<feature type="region of interest" description="Disordered" evidence="10">
    <location>
        <begin position="254"/>
        <end position="279"/>
    </location>
</feature>
<dbReference type="PANTHER" id="PTHR11551">
    <property type="entry name" value="INSULIN-LIKE GROWTH FACTOR BINDING PROTEIN"/>
    <property type="match status" value="1"/>
</dbReference>
<keyword evidence="4" id="KW-0597">Phosphoprotein</keyword>
<evidence type="ECO:0000313" key="14">
    <source>
        <dbReference type="EMBL" id="GCC22568.1"/>
    </source>
</evidence>
<evidence type="ECO:0000256" key="2">
    <source>
        <dbReference type="ARBA" id="ARBA00013675"/>
    </source>
</evidence>
<dbReference type="EMBL" id="BEZZ01000013">
    <property type="protein sequence ID" value="GCC22568.1"/>
    <property type="molecule type" value="Genomic_DNA"/>
</dbReference>
<evidence type="ECO:0000256" key="5">
    <source>
        <dbReference type="ARBA" id="ARBA00022729"/>
    </source>
</evidence>
<evidence type="ECO:0000259" key="12">
    <source>
        <dbReference type="PROSITE" id="PS51162"/>
    </source>
</evidence>
<dbReference type="PANTHER" id="PTHR11551:SF6">
    <property type="entry name" value="INSULIN-LIKE GROWTH FACTOR-BINDING PROTEIN 1"/>
    <property type="match status" value="1"/>
</dbReference>
<dbReference type="AlphaFoldDB" id="A0A401RWT1"/>
<comment type="caution">
    <text evidence="9">Lacks conserved residue(s) required for the propagation of feature annotation.</text>
</comment>
<keyword evidence="6" id="KW-1015">Disulfide bond</keyword>
<dbReference type="OMA" id="CCRICAL"/>
<dbReference type="SMART" id="SM00121">
    <property type="entry name" value="IB"/>
    <property type="match status" value="1"/>
</dbReference>
<accession>A0A401RWT1</accession>
<dbReference type="SUPFAM" id="SSF57184">
    <property type="entry name" value="Growth factor receptor domain"/>
    <property type="match status" value="1"/>
</dbReference>
<organism evidence="14 15">
    <name type="scientific">Chiloscyllium punctatum</name>
    <name type="common">Brownbanded bambooshark</name>
    <name type="synonym">Hemiscyllium punctatum</name>
    <dbReference type="NCBI Taxonomy" id="137246"/>
    <lineage>
        <taxon>Eukaryota</taxon>
        <taxon>Metazoa</taxon>
        <taxon>Chordata</taxon>
        <taxon>Craniata</taxon>
        <taxon>Vertebrata</taxon>
        <taxon>Chondrichthyes</taxon>
        <taxon>Elasmobranchii</taxon>
        <taxon>Galeomorphii</taxon>
        <taxon>Galeoidea</taxon>
        <taxon>Orectolobiformes</taxon>
        <taxon>Hemiscylliidae</taxon>
        <taxon>Chiloscyllium</taxon>
    </lineage>
</organism>
<keyword evidence="7" id="KW-0340">Growth factor binding</keyword>
<evidence type="ECO:0000256" key="11">
    <source>
        <dbReference type="SAM" id="SignalP"/>
    </source>
</evidence>
<evidence type="ECO:0000256" key="4">
    <source>
        <dbReference type="ARBA" id="ARBA00022553"/>
    </source>
</evidence>